<evidence type="ECO:0000313" key="2">
    <source>
        <dbReference type="Proteomes" id="UP001321760"/>
    </source>
</evidence>
<sequence>MAIDKNTAEYALGVIDAVQNVHLQKLKMAPWDKIGSLYYDWDGGDTSEGGKGYFVGPMVSPHFWVGYRTRYLDIRRGPFLNVPEYLDGILSVFEAEIAATDNYLQYGPTGRGTWYTTYQIRAISAAIQTFRKKLIPSLITWDAGLSTVYDPSVNTWPFLHHGSPHANNVLVSTSTGALRAIIDWEKSTIEPHFARTSFPYPKLSTTYKTLWKHLGDGIPRCALPRPERKHLPQLIKMGDSTRVEVDGKERRPKVPKSLCPPLGERMGREHALRMVVRLAMEVADVEHDMEREIWRAADAFELAKTGGDGW</sequence>
<comment type="caution">
    <text evidence="1">The sequence shown here is derived from an EMBL/GenBank/DDBJ whole genome shotgun (WGS) entry which is preliminary data.</text>
</comment>
<proteinExistence type="predicted"/>
<accession>A0AAV9GCM5</accession>
<reference evidence="1" key="1">
    <citation type="journal article" date="2023" name="Mol. Phylogenet. Evol.">
        <title>Genome-scale phylogeny and comparative genomics of the fungal order Sordariales.</title>
        <authorList>
            <person name="Hensen N."/>
            <person name="Bonometti L."/>
            <person name="Westerberg I."/>
            <person name="Brannstrom I.O."/>
            <person name="Guillou S."/>
            <person name="Cros-Aarteil S."/>
            <person name="Calhoun S."/>
            <person name="Haridas S."/>
            <person name="Kuo A."/>
            <person name="Mondo S."/>
            <person name="Pangilinan J."/>
            <person name="Riley R."/>
            <person name="LaButti K."/>
            <person name="Andreopoulos B."/>
            <person name="Lipzen A."/>
            <person name="Chen C."/>
            <person name="Yan M."/>
            <person name="Daum C."/>
            <person name="Ng V."/>
            <person name="Clum A."/>
            <person name="Steindorff A."/>
            <person name="Ohm R.A."/>
            <person name="Martin F."/>
            <person name="Silar P."/>
            <person name="Natvig D.O."/>
            <person name="Lalanne C."/>
            <person name="Gautier V."/>
            <person name="Ament-Velasquez S.L."/>
            <person name="Kruys A."/>
            <person name="Hutchinson M.I."/>
            <person name="Powell A.J."/>
            <person name="Barry K."/>
            <person name="Miller A.N."/>
            <person name="Grigoriev I.V."/>
            <person name="Debuchy R."/>
            <person name="Gladieux P."/>
            <person name="Hiltunen Thoren M."/>
            <person name="Johannesson H."/>
        </authorList>
    </citation>
    <scope>NUCLEOTIDE SEQUENCE</scope>
    <source>
        <strain evidence="1">PSN243</strain>
    </source>
</reference>
<dbReference type="AlphaFoldDB" id="A0AAV9GCM5"/>
<gene>
    <name evidence="1" type="ORF">QBC34DRAFT_153661</name>
</gene>
<dbReference type="Proteomes" id="UP001321760">
    <property type="component" value="Unassembled WGS sequence"/>
</dbReference>
<dbReference type="EMBL" id="MU865961">
    <property type="protein sequence ID" value="KAK4445874.1"/>
    <property type="molecule type" value="Genomic_DNA"/>
</dbReference>
<reference evidence="1" key="2">
    <citation type="submission" date="2023-05" db="EMBL/GenBank/DDBJ databases">
        <authorList>
            <consortium name="Lawrence Berkeley National Laboratory"/>
            <person name="Steindorff A."/>
            <person name="Hensen N."/>
            <person name="Bonometti L."/>
            <person name="Westerberg I."/>
            <person name="Brannstrom I.O."/>
            <person name="Guillou S."/>
            <person name="Cros-Aarteil S."/>
            <person name="Calhoun S."/>
            <person name="Haridas S."/>
            <person name="Kuo A."/>
            <person name="Mondo S."/>
            <person name="Pangilinan J."/>
            <person name="Riley R."/>
            <person name="Labutti K."/>
            <person name="Andreopoulos B."/>
            <person name="Lipzen A."/>
            <person name="Chen C."/>
            <person name="Yanf M."/>
            <person name="Daum C."/>
            <person name="Ng V."/>
            <person name="Clum A."/>
            <person name="Ohm R."/>
            <person name="Martin F."/>
            <person name="Silar P."/>
            <person name="Natvig D."/>
            <person name="Lalanne C."/>
            <person name="Gautier V."/>
            <person name="Ament-Velasquez S.L."/>
            <person name="Kruys A."/>
            <person name="Hutchinson M.I."/>
            <person name="Powell A.J."/>
            <person name="Barry K."/>
            <person name="Miller A.N."/>
            <person name="Grigoriev I.V."/>
            <person name="Debuchy R."/>
            <person name="Gladieux P."/>
            <person name="Thoren M.H."/>
            <person name="Johannesson H."/>
        </authorList>
    </citation>
    <scope>NUCLEOTIDE SEQUENCE</scope>
    <source>
        <strain evidence="1">PSN243</strain>
    </source>
</reference>
<dbReference type="GO" id="GO:0005739">
    <property type="term" value="C:mitochondrion"/>
    <property type="evidence" value="ECO:0007669"/>
    <property type="project" value="TreeGrafter"/>
</dbReference>
<dbReference type="PANTHER" id="PTHR36091">
    <property type="entry name" value="ALTERED INHERITANCE OF MITOCHONDRIA PROTEIN 9, MITOCHONDRIAL"/>
    <property type="match status" value="1"/>
</dbReference>
<dbReference type="PANTHER" id="PTHR36091:SF1">
    <property type="entry name" value="ALTERED INHERITANCE OF MITOCHONDRIA PROTEIN 9, MITOCHONDRIAL"/>
    <property type="match status" value="1"/>
</dbReference>
<protein>
    <recommendedName>
        <fullName evidence="3">Aminoglycoside phosphotransferase domain-containing protein</fullName>
    </recommendedName>
</protein>
<name>A0AAV9GCM5_9PEZI</name>
<evidence type="ECO:0008006" key="3">
    <source>
        <dbReference type="Google" id="ProtNLM"/>
    </source>
</evidence>
<keyword evidence="2" id="KW-1185">Reference proteome</keyword>
<evidence type="ECO:0000313" key="1">
    <source>
        <dbReference type="EMBL" id="KAK4445874.1"/>
    </source>
</evidence>
<dbReference type="InterPro" id="IPR051035">
    <property type="entry name" value="Mito_inheritance_9"/>
</dbReference>
<organism evidence="1 2">
    <name type="scientific">Podospora aff. communis PSN243</name>
    <dbReference type="NCBI Taxonomy" id="3040156"/>
    <lineage>
        <taxon>Eukaryota</taxon>
        <taxon>Fungi</taxon>
        <taxon>Dikarya</taxon>
        <taxon>Ascomycota</taxon>
        <taxon>Pezizomycotina</taxon>
        <taxon>Sordariomycetes</taxon>
        <taxon>Sordariomycetidae</taxon>
        <taxon>Sordariales</taxon>
        <taxon>Podosporaceae</taxon>
        <taxon>Podospora</taxon>
    </lineage>
</organism>